<dbReference type="Proteomes" id="UP000199024">
    <property type="component" value="Unassembled WGS sequence"/>
</dbReference>
<keyword evidence="3" id="KW-1185">Reference proteome</keyword>
<dbReference type="AlphaFoldDB" id="A0A1I6L1Z8"/>
<feature type="signal peptide" evidence="1">
    <location>
        <begin position="1"/>
        <end position="18"/>
    </location>
</feature>
<name>A0A1I6L1Z8_9BACT</name>
<dbReference type="InterPro" id="IPR017802">
    <property type="entry name" value="VWFA-rel_acidobac-type"/>
</dbReference>
<reference evidence="2 3" key="1">
    <citation type="submission" date="2016-10" db="EMBL/GenBank/DDBJ databases">
        <authorList>
            <person name="de Groot N.N."/>
        </authorList>
    </citation>
    <scope>NUCLEOTIDE SEQUENCE [LARGE SCALE GENOMIC DNA]</scope>
    <source>
        <strain evidence="2 3">DSM 21001</strain>
    </source>
</reference>
<keyword evidence="1" id="KW-0732">Signal</keyword>
<dbReference type="EMBL" id="FOZL01000001">
    <property type="protein sequence ID" value="SFR97533.1"/>
    <property type="molecule type" value="Genomic_DNA"/>
</dbReference>
<dbReference type="STRING" id="474950.SAMN05421771_0143"/>
<dbReference type="RefSeq" id="WP_089835687.1">
    <property type="nucleotide sequence ID" value="NZ_FOZL01000001.1"/>
</dbReference>
<evidence type="ECO:0000313" key="3">
    <source>
        <dbReference type="Proteomes" id="UP000199024"/>
    </source>
</evidence>
<accession>A0A1I6L1Z8</accession>
<proteinExistence type="predicted"/>
<evidence type="ECO:0000256" key="1">
    <source>
        <dbReference type="SAM" id="SignalP"/>
    </source>
</evidence>
<dbReference type="NCBIfam" id="TIGR03436">
    <property type="entry name" value="acidobact_VWFA"/>
    <property type="match status" value="1"/>
</dbReference>
<protein>
    <submittedName>
        <fullName evidence="2">VWFA-related domain-containing protein</fullName>
    </submittedName>
</protein>
<gene>
    <name evidence="2" type="ORF">SAMN05421771_0143</name>
</gene>
<evidence type="ECO:0000313" key="2">
    <source>
        <dbReference type="EMBL" id="SFR97533.1"/>
    </source>
</evidence>
<feature type="chain" id="PRO_5011613391" evidence="1">
    <location>
        <begin position="19"/>
        <end position="360"/>
    </location>
</feature>
<sequence length="360" mass="39114">MSTVAHLRLCLTAAFAVALPLAAQHTAPPVAVPQIDRQADQPTPPASHTLHLDVSVEAKAGQNVTGLQPQEFTLFDNKTPSPITSFKVLTPTQEPVEVILVIDAVNARFGTVAIVRDQVGRFLRADEGRLAYPTTLAVLEDKGLQSIPGFSSDGNLLDDSLKKLSIGLREITRSSGIYGADDRVQISLNAVHQLSRYAATLPGRKIILWISPGWPLLSGPGINLDSKQHEAIFRDVVGFSNELRQSNVTVYGINPIGPAENFLRANYYQAFEKGVGKPNDTDLADLSLQVLALQSGGLALEGSSDVAGLLKRCLADSASWYQLTVEPRPAEHPNEYHHLEVKLDKPGYKIRTRDGYYAQP</sequence>
<dbReference type="OrthoDB" id="115401at2"/>
<organism evidence="2 3">
    <name type="scientific">Granulicella pectinivorans</name>
    <dbReference type="NCBI Taxonomy" id="474950"/>
    <lineage>
        <taxon>Bacteria</taxon>
        <taxon>Pseudomonadati</taxon>
        <taxon>Acidobacteriota</taxon>
        <taxon>Terriglobia</taxon>
        <taxon>Terriglobales</taxon>
        <taxon>Acidobacteriaceae</taxon>
        <taxon>Granulicella</taxon>
    </lineage>
</organism>